<feature type="non-terminal residue" evidence="1">
    <location>
        <position position="277"/>
    </location>
</feature>
<gene>
    <name evidence="1" type="ORF">AVDCRST_MAG93-558</name>
</gene>
<proteinExistence type="predicted"/>
<evidence type="ECO:0000313" key="1">
    <source>
        <dbReference type="EMBL" id="CAA9223576.1"/>
    </source>
</evidence>
<reference evidence="1" key="1">
    <citation type="submission" date="2020-02" db="EMBL/GenBank/DDBJ databases">
        <authorList>
            <person name="Meier V. D."/>
        </authorList>
    </citation>
    <scope>NUCLEOTIDE SEQUENCE</scope>
    <source>
        <strain evidence="1">AVDCRST_MAG93</strain>
    </source>
</reference>
<protein>
    <submittedName>
        <fullName evidence="1">Maltodextrin ABC transporter, permease protein MdxG</fullName>
    </submittedName>
</protein>
<dbReference type="AlphaFoldDB" id="A0A6J4HJ64"/>
<dbReference type="EMBL" id="CADCTR010000181">
    <property type="protein sequence ID" value="CAA9223576.1"/>
    <property type="molecule type" value="Genomic_DNA"/>
</dbReference>
<sequence>GLQSVPTAAHRAIYAAGPAGDRDPVPNLLHGDHLAQVARGDLPASFVAADQSDAAQLFRFAREGRLPGQHSEQHRRSGSCDAVFGHDQLYGRIQPCAAQVPLSYRYRPADLARVPHAVGAAVHSTVGDCGTVSHWQYLARPDLCVPDLRGSAQYVAADGLLPFDSDRPGGAGDGRWGDPPAGHAQNCAAPFGAWPDLGQCLYLYRCLERTAPGPDLYHVAVAPDGAGRAAVLDHRRCVSLGPDYGRFRGGGGAGDGAVLPGAALCRTGPCRRSGQRL</sequence>
<name>A0A6J4HJ64_9CHLR</name>
<organism evidence="1">
    <name type="scientific">uncultured Chloroflexia bacterium</name>
    <dbReference type="NCBI Taxonomy" id="1672391"/>
    <lineage>
        <taxon>Bacteria</taxon>
        <taxon>Bacillati</taxon>
        <taxon>Chloroflexota</taxon>
        <taxon>Chloroflexia</taxon>
        <taxon>environmental samples</taxon>
    </lineage>
</organism>
<accession>A0A6J4HJ64</accession>
<feature type="non-terminal residue" evidence="1">
    <location>
        <position position="1"/>
    </location>
</feature>